<proteinExistence type="inferred from homology"/>
<dbReference type="GO" id="GO:0005743">
    <property type="term" value="C:mitochondrial inner membrane"/>
    <property type="evidence" value="ECO:0007669"/>
    <property type="project" value="UniProtKB-SubCell"/>
</dbReference>
<comment type="function">
    <text evidence="1">Exerts its effect at some terminal stage of cytochrome c oxidase synthesis, probably by being involved in the insertion of the copper B into subunit I.</text>
</comment>
<dbReference type="PANTHER" id="PTHR21320:SF3">
    <property type="entry name" value="CYTOCHROME C OXIDASE ASSEMBLY PROTEIN COX11, MITOCHONDRIAL-RELATED"/>
    <property type="match status" value="1"/>
</dbReference>
<dbReference type="Proteomes" id="UP000275652">
    <property type="component" value="Unassembled WGS sequence"/>
</dbReference>
<dbReference type="AlphaFoldDB" id="A0A3L6VEX8"/>
<dbReference type="InterPro" id="IPR007533">
    <property type="entry name" value="Cyt_c_oxidase_assmbl_CtaG"/>
</dbReference>
<dbReference type="PANTHER" id="PTHR21320">
    <property type="entry name" value="CYTOCHROME C OXIDASE ASSEMBLY PROTEIN COX11-RELATED"/>
    <property type="match status" value="1"/>
</dbReference>
<comment type="caution">
    <text evidence="6">The sequence shown here is derived from an EMBL/GenBank/DDBJ whole genome shotgun (WGS) entry which is preliminary data.</text>
</comment>
<evidence type="ECO:0000256" key="3">
    <source>
        <dbReference type="ARBA" id="ARBA00022692"/>
    </source>
</evidence>
<reference evidence="6 9" key="2">
    <citation type="submission" date="2019-06" db="EMBL/GenBank/DDBJ databases">
        <title>Genomics analysis of Aphanomyces spp. identifies a new class of oomycete effector associated with host adaptation.</title>
        <authorList>
            <person name="Gaulin E."/>
        </authorList>
    </citation>
    <scope>NUCLEOTIDE SEQUENCE [LARGE SCALE GENOMIC DNA]</scope>
    <source>
        <strain evidence="6 9">E</strain>
    </source>
</reference>
<comment type="subcellular location">
    <subcellularLocation>
        <location evidence="2">Mitochondrion inner membrane</location>
        <topology evidence="2">Single-pass membrane protein</topology>
        <orientation evidence="2">Intermembrane side</orientation>
    </subcellularLocation>
</comment>
<evidence type="ECO:0000256" key="5">
    <source>
        <dbReference type="ARBA" id="ARBA00023136"/>
    </source>
</evidence>
<reference evidence="7 8" key="1">
    <citation type="journal article" date="2018" name="J. Invertebr. Pathol.">
        <title>New genotyping method for the causative agent of crayfish plague (Aphanomyces astaci) based on whole genome data.</title>
        <authorList>
            <person name="Minardi D."/>
            <person name="Studholme D.J."/>
            <person name="van der Giezen M."/>
            <person name="Pretto T."/>
            <person name="Oidtmann B."/>
        </authorList>
    </citation>
    <scope>NUCLEOTIDE SEQUENCE [LARGE SCALE GENOMIC DNA]</scope>
    <source>
        <strain evidence="7 8">KB13</strain>
    </source>
</reference>
<accession>A0A3L6VEX8</accession>
<dbReference type="SUPFAM" id="SSF110111">
    <property type="entry name" value="Ctag/Cox11"/>
    <property type="match status" value="1"/>
</dbReference>
<dbReference type="Proteomes" id="UP000469452">
    <property type="component" value="Unassembled WGS sequence"/>
</dbReference>
<evidence type="ECO:0000256" key="2">
    <source>
        <dbReference type="ARBA" id="ARBA00004243"/>
    </source>
</evidence>
<evidence type="ECO:0000313" key="6">
    <source>
        <dbReference type="EMBL" id="KAF0759872.1"/>
    </source>
</evidence>
<name>A0A3L6VEX8_APHAT</name>
<sequence>MQALLRRATAIPRQSSMMFPMFHHRSMSSKAAYARQLKEKNRRILYYTSGVVILFFGGAYAAVPLYKVFCQMTGFGGTTQRSDILAADKLSPVEGAHPIRITFDGGVSGALPWTFKPVQRDLIIVPGETALAFYTAMNNTDKAITGVATYNVYPPKAGLYFNKIQCFCFEEQRLKAQEEIDMPVFFFIDPDIVDDPSMQNVSNITLSYTFFKTDDVDEEDVE</sequence>
<dbReference type="HAMAP" id="MF_00155">
    <property type="entry name" value="CtaG"/>
    <property type="match status" value="1"/>
</dbReference>
<dbReference type="FunFam" id="2.60.370.10:FF:000001">
    <property type="entry name" value="COX11 cytochrome c oxidase assembly homolog"/>
    <property type="match status" value="1"/>
</dbReference>
<keyword evidence="5" id="KW-0472">Membrane</keyword>
<dbReference type="EMBL" id="VJMI01009040">
    <property type="protein sequence ID" value="KAF0759872.1"/>
    <property type="molecule type" value="Genomic_DNA"/>
</dbReference>
<dbReference type="GO" id="GO:0005507">
    <property type="term" value="F:copper ion binding"/>
    <property type="evidence" value="ECO:0007669"/>
    <property type="project" value="InterPro"/>
</dbReference>
<dbReference type="PIRSF" id="PIRSF005413">
    <property type="entry name" value="COX11"/>
    <property type="match status" value="1"/>
</dbReference>
<evidence type="ECO:0000256" key="1">
    <source>
        <dbReference type="ARBA" id="ARBA00004007"/>
    </source>
</evidence>
<dbReference type="NCBIfam" id="NF003465">
    <property type="entry name" value="PRK05089.1"/>
    <property type="match status" value="1"/>
</dbReference>
<dbReference type="EMBL" id="QUTI01023749">
    <property type="protein sequence ID" value="RLO07246.1"/>
    <property type="molecule type" value="Genomic_DNA"/>
</dbReference>
<evidence type="ECO:0000313" key="7">
    <source>
        <dbReference type="EMBL" id="RLO07246.1"/>
    </source>
</evidence>
<gene>
    <name evidence="6" type="ORF">AaE_003637</name>
    <name evidence="7" type="ORF">DYB28_009336</name>
</gene>
<protein>
    <recommendedName>
        <fullName evidence="10">Cytochrome c oxidase assembly protein COX11, mitochondrial</fullName>
    </recommendedName>
</protein>
<dbReference type="Gene3D" id="2.60.370.10">
    <property type="entry name" value="Ctag/Cox11"/>
    <property type="match status" value="1"/>
</dbReference>
<keyword evidence="4" id="KW-1133">Transmembrane helix</keyword>
<evidence type="ECO:0000313" key="8">
    <source>
        <dbReference type="Proteomes" id="UP000275652"/>
    </source>
</evidence>
<organism evidence="6 9">
    <name type="scientific">Aphanomyces astaci</name>
    <name type="common">Crayfish plague agent</name>
    <dbReference type="NCBI Taxonomy" id="112090"/>
    <lineage>
        <taxon>Eukaryota</taxon>
        <taxon>Sar</taxon>
        <taxon>Stramenopiles</taxon>
        <taxon>Oomycota</taxon>
        <taxon>Saprolegniomycetes</taxon>
        <taxon>Saprolegniales</taxon>
        <taxon>Verrucalvaceae</taxon>
        <taxon>Aphanomyces</taxon>
    </lineage>
</organism>
<keyword evidence="3" id="KW-0812">Transmembrane</keyword>
<evidence type="ECO:0008006" key="10">
    <source>
        <dbReference type="Google" id="ProtNLM"/>
    </source>
</evidence>
<evidence type="ECO:0000256" key="4">
    <source>
        <dbReference type="ARBA" id="ARBA00022989"/>
    </source>
</evidence>
<dbReference type="InterPro" id="IPR023471">
    <property type="entry name" value="CtaG/Cox11_dom_sf"/>
</dbReference>
<dbReference type="Pfam" id="PF04442">
    <property type="entry name" value="CtaG_Cox11"/>
    <property type="match status" value="1"/>
</dbReference>
<evidence type="ECO:0000313" key="9">
    <source>
        <dbReference type="Proteomes" id="UP000469452"/>
    </source>
</evidence>
<dbReference type="VEuPathDB" id="FungiDB:H257_03068"/>